<dbReference type="OrthoDB" id="5119254at2"/>
<proteinExistence type="predicted"/>
<accession>A0A1I2DRI4</accession>
<dbReference type="STRING" id="930128.SAMN05192532_104241"/>
<name>A0A1I2DRI4_9BACI</name>
<dbReference type="Pfam" id="PF14026">
    <property type="entry name" value="SCO4226-like"/>
    <property type="match status" value="1"/>
</dbReference>
<dbReference type="EMBL" id="FONT01000004">
    <property type="protein sequence ID" value="SFE82881.1"/>
    <property type="molecule type" value="Genomic_DNA"/>
</dbReference>
<dbReference type="Gene3D" id="3.30.70.3090">
    <property type="entry name" value="ORF SCO4226, nickel-binding ferredoxin-like monomer"/>
    <property type="match status" value="1"/>
</dbReference>
<dbReference type="Proteomes" id="UP000199516">
    <property type="component" value="Unassembled WGS sequence"/>
</dbReference>
<keyword evidence="2" id="KW-1185">Reference proteome</keyword>
<evidence type="ECO:0000313" key="2">
    <source>
        <dbReference type="Proteomes" id="UP000199516"/>
    </source>
</evidence>
<organism evidence="1 2">
    <name type="scientific">Alteribacillus iranensis</name>
    <dbReference type="NCBI Taxonomy" id="930128"/>
    <lineage>
        <taxon>Bacteria</taxon>
        <taxon>Bacillati</taxon>
        <taxon>Bacillota</taxon>
        <taxon>Bacilli</taxon>
        <taxon>Bacillales</taxon>
        <taxon>Bacillaceae</taxon>
        <taxon>Alteribacillus</taxon>
    </lineage>
</organism>
<evidence type="ECO:0008006" key="3">
    <source>
        <dbReference type="Google" id="ProtNLM"/>
    </source>
</evidence>
<evidence type="ECO:0000313" key="1">
    <source>
        <dbReference type="EMBL" id="SFE82881.1"/>
    </source>
</evidence>
<dbReference type="RefSeq" id="WP_091661571.1">
    <property type="nucleotide sequence ID" value="NZ_FONT01000004.1"/>
</dbReference>
<dbReference type="InterPro" id="IPR025336">
    <property type="entry name" value="SCO4226-like"/>
</dbReference>
<dbReference type="AlphaFoldDB" id="A0A1I2DRI4"/>
<reference evidence="1 2" key="1">
    <citation type="submission" date="2016-10" db="EMBL/GenBank/DDBJ databases">
        <authorList>
            <person name="de Groot N.N."/>
        </authorList>
    </citation>
    <scope>NUCLEOTIDE SEQUENCE [LARGE SCALE GENOMIC DNA]</scope>
    <source>
        <strain evidence="1 2">DSM 23995</strain>
    </source>
</reference>
<gene>
    <name evidence="1" type="ORF">SAMN05192532_104241</name>
</gene>
<protein>
    <recommendedName>
        <fullName evidence="3">DUF4242 domain-containing protein</fullName>
    </recommendedName>
</protein>
<sequence length="177" mass="20222">MGLFLVESTFNGEINDKKTFEDRVSALQEAVQKENIELIEVQTAADFSRSFFIFETENESNLTDTLNGNGLSVDLVKAVRIVGKDLEEVKKQSDKVNYLVEWNLPEDLTMDQYLARKKKNSIHYAEVPEVSFERTYVCEDMSKCLCFYDAPDEDAVKRAREAVKTPLDSITEISTDK</sequence>
<dbReference type="InterPro" id="IPR042557">
    <property type="entry name" value="SCO4226"/>
</dbReference>